<dbReference type="SUPFAM" id="SSF53850">
    <property type="entry name" value="Periplasmic binding protein-like II"/>
    <property type="match status" value="1"/>
</dbReference>
<dbReference type="RefSeq" id="WP_155703488.1">
    <property type="nucleotide sequence ID" value="NZ_CP034235.1"/>
</dbReference>
<dbReference type="KEGG" id="ppsc:EHS13_27600"/>
<dbReference type="EMBL" id="CP034235">
    <property type="protein sequence ID" value="QGQ98383.1"/>
    <property type="molecule type" value="Genomic_DNA"/>
</dbReference>
<name>A0A6B8RSE4_9BACL</name>
<feature type="chain" id="PRO_5038709729" description="Extracellular solute-binding protein" evidence="2">
    <location>
        <begin position="24"/>
        <end position="661"/>
    </location>
</feature>
<feature type="region of interest" description="Disordered" evidence="1">
    <location>
        <begin position="29"/>
        <end position="59"/>
    </location>
</feature>
<evidence type="ECO:0000256" key="2">
    <source>
        <dbReference type="SAM" id="SignalP"/>
    </source>
</evidence>
<proteinExistence type="predicted"/>
<dbReference type="InterPro" id="IPR050490">
    <property type="entry name" value="Bact_solute-bd_prot1"/>
</dbReference>
<gene>
    <name evidence="3" type="ORF">EHS13_27600</name>
</gene>
<keyword evidence="2" id="KW-0732">Signal</keyword>
<evidence type="ECO:0000313" key="3">
    <source>
        <dbReference type="EMBL" id="QGQ98383.1"/>
    </source>
</evidence>
<reference evidence="4" key="1">
    <citation type="submission" date="2018-11" db="EMBL/GenBank/DDBJ databases">
        <title>Complete genome sequence of Paenibacillus sp. ML311-T8.</title>
        <authorList>
            <person name="Nam Y.-D."/>
            <person name="Kang J."/>
            <person name="Chung W.-H."/>
            <person name="Park Y.S."/>
        </authorList>
    </citation>
    <scope>NUCLEOTIDE SEQUENCE [LARGE SCALE GENOMIC DNA]</scope>
    <source>
        <strain evidence="4">ML311-T8</strain>
    </source>
</reference>
<organism evidence="3 4">
    <name type="scientific">Paenibacillus psychroresistens</name>
    <dbReference type="NCBI Taxonomy" id="1778678"/>
    <lineage>
        <taxon>Bacteria</taxon>
        <taxon>Bacillati</taxon>
        <taxon>Bacillota</taxon>
        <taxon>Bacilli</taxon>
        <taxon>Bacillales</taxon>
        <taxon>Paenibacillaceae</taxon>
        <taxon>Paenibacillus</taxon>
    </lineage>
</organism>
<dbReference type="Gene3D" id="3.40.190.10">
    <property type="entry name" value="Periplasmic binding protein-like II"/>
    <property type="match status" value="2"/>
</dbReference>
<protein>
    <recommendedName>
        <fullName evidence="5">Extracellular solute-binding protein</fullName>
    </recommendedName>
</protein>
<dbReference type="Proteomes" id="UP000426246">
    <property type="component" value="Chromosome"/>
</dbReference>
<feature type="signal peptide" evidence="2">
    <location>
        <begin position="1"/>
        <end position="23"/>
    </location>
</feature>
<keyword evidence="4" id="KW-1185">Reference proteome</keyword>
<dbReference type="PANTHER" id="PTHR43649:SF17">
    <property type="entry name" value="ABC TRANSPORTER SOLUTE BINDING PROTEIN-SUGAR TRANSPORT"/>
    <property type="match status" value="1"/>
</dbReference>
<accession>A0A6B8RSE4</accession>
<feature type="compositionally biased region" description="Low complexity" evidence="1">
    <location>
        <begin position="33"/>
        <end position="59"/>
    </location>
</feature>
<dbReference type="OrthoDB" id="2486012at2"/>
<evidence type="ECO:0000256" key="1">
    <source>
        <dbReference type="SAM" id="MobiDB-lite"/>
    </source>
</evidence>
<evidence type="ECO:0008006" key="5">
    <source>
        <dbReference type="Google" id="ProtNLM"/>
    </source>
</evidence>
<evidence type="ECO:0000313" key="4">
    <source>
        <dbReference type="Proteomes" id="UP000426246"/>
    </source>
</evidence>
<dbReference type="PROSITE" id="PS51257">
    <property type="entry name" value="PROKAR_LIPOPROTEIN"/>
    <property type="match status" value="1"/>
</dbReference>
<dbReference type="AlphaFoldDB" id="A0A6B8RSE4"/>
<dbReference type="PANTHER" id="PTHR43649">
    <property type="entry name" value="ARABINOSE-BINDING PROTEIN-RELATED"/>
    <property type="match status" value="1"/>
</dbReference>
<sequence>MNKKLKSVMSMLVVMILVLSVFAGCTNSDKEASSPSISPASTANASTEPASVEATPAEATPVAANETNDINAHPWIDNPDADTSDLPTWTGKQLKLTYWQAEGTGGLGKKKSANDVVTPEVQRVTGVTIDEDNSIDNGGQSWDIKLSQLTAANDYPDMVWNAQDLKKLVDANKLYDLTELIPKYAPNLQKMYDTFLKPTEMYKKYSLPFGIYENLYADTDHDPSVDLAKYSVFNPPVDSLGYIWVRDDVIKKLYPSAKSEKEIQDMYVQKGAFTKEEILDVPINSSDDFIKMLYNIKDLQLKEGNKPVSPFFVSTGTDNWPLMAVMMAILEGRMDTDYYTYFDKKDQKLAYLFKQPAFREDVKLMNKLVIDGVASKEGLLDPNEVFNEKLKNGLYAVTYAWMTPDNAGLEAAGKPYKYRKVYLNIPQKTDEFLRYKSNVGSRSGLYIFKDSVAPEDLPQILRWYDYMVSQSAEKLRSWGPKSAGLFDEVSGSRVFKDKELADNMVYQTQNGKALQYNLGDSTTITAPTGGLMVTFMNQNKSKFHPAVTYDRSVRTPAGADQAFSIGFTDPAIKVLANSPNIWVFGEVPSLQKAFAAKKALEDPLTKTLTAGSAAQFDKLYDDFLKSADKAGFTDAALAEGDKYFREHNVGGDGVDYMPNIK</sequence>